<gene>
    <name evidence="3" type="ORF">PGLA2088_LOCUS35166</name>
</gene>
<keyword evidence="1" id="KW-0547">Nucleotide-binding</keyword>
<dbReference type="GO" id="GO:0000166">
    <property type="term" value="F:nucleotide binding"/>
    <property type="evidence" value="ECO:0007669"/>
    <property type="project" value="UniProtKB-KW"/>
</dbReference>
<keyword evidence="2" id="KW-0378">Hydrolase</keyword>
<comment type="caution">
    <text evidence="3">The sequence shown here is derived from an EMBL/GenBank/DDBJ whole genome shotgun (WGS) entry which is preliminary data.</text>
</comment>
<evidence type="ECO:0000313" key="3">
    <source>
        <dbReference type="EMBL" id="CAE8708908.1"/>
    </source>
</evidence>
<accession>A0A813KRS1</accession>
<evidence type="ECO:0000256" key="2">
    <source>
        <dbReference type="ARBA" id="ARBA00022801"/>
    </source>
</evidence>
<dbReference type="AlphaFoldDB" id="A0A813KRS1"/>
<dbReference type="Pfam" id="PF11969">
    <property type="entry name" value="DcpS_C"/>
    <property type="match status" value="1"/>
</dbReference>
<dbReference type="InterPro" id="IPR036265">
    <property type="entry name" value="HIT-like_sf"/>
</dbReference>
<dbReference type="Proteomes" id="UP000626109">
    <property type="component" value="Unassembled WGS sequence"/>
</dbReference>
<name>A0A813KRS1_POLGL</name>
<evidence type="ECO:0008006" key="5">
    <source>
        <dbReference type="Google" id="ProtNLM"/>
    </source>
</evidence>
<dbReference type="PANTHER" id="PTHR12486">
    <property type="entry name" value="APRATAXIN-RELATED"/>
    <property type="match status" value="1"/>
</dbReference>
<organism evidence="3 4">
    <name type="scientific">Polarella glacialis</name>
    <name type="common">Dinoflagellate</name>
    <dbReference type="NCBI Taxonomy" id="89957"/>
    <lineage>
        <taxon>Eukaryota</taxon>
        <taxon>Sar</taxon>
        <taxon>Alveolata</taxon>
        <taxon>Dinophyceae</taxon>
        <taxon>Suessiales</taxon>
        <taxon>Suessiaceae</taxon>
        <taxon>Polarella</taxon>
    </lineage>
</organism>
<proteinExistence type="predicted"/>
<protein>
    <recommendedName>
        <fullName evidence="5">HIT domain-containing protein</fullName>
    </recommendedName>
</protein>
<sequence length="231" mass="25732">MLSCTTTATAAVYFHRLGRFVGKRKGAMGGQIASGTASEALVHPAASDGLVFRKGVWVHQSSQAVFRSVYDDVREGKDPLRPLEARTSLQDAMRDGQRGKTGFYEDDLVTCFVPRDPSASLHLLMVPREYVRNADDLQGTRHAALLEHMYAVGRQQLELCARELGLARSSGDSSYLFHVAPFNSIDHLHLHCLLRPFDSCVAWLKYWALAPWFRSIESIQQSVASRLCLPV</sequence>
<evidence type="ECO:0000313" key="4">
    <source>
        <dbReference type="Proteomes" id="UP000626109"/>
    </source>
</evidence>
<dbReference type="PANTHER" id="PTHR12486:SF5">
    <property type="entry name" value="ADENOSINE 5'-MONOPHOSPHORAMIDASE HINT3"/>
    <property type="match status" value="1"/>
</dbReference>
<dbReference type="Gene3D" id="3.30.428.10">
    <property type="entry name" value="HIT-like"/>
    <property type="match status" value="1"/>
</dbReference>
<dbReference type="GO" id="GO:0016787">
    <property type="term" value="F:hydrolase activity"/>
    <property type="evidence" value="ECO:0007669"/>
    <property type="project" value="UniProtKB-KW"/>
</dbReference>
<dbReference type="EMBL" id="CAJNNW010031759">
    <property type="protein sequence ID" value="CAE8708908.1"/>
    <property type="molecule type" value="Genomic_DNA"/>
</dbReference>
<evidence type="ECO:0000256" key="1">
    <source>
        <dbReference type="ARBA" id="ARBA00022741"/>
    </source>
</evidence>
<reference evidence="3" key="1">
    <citation type="submission" date="2021-02" db="EMBL/GenBank/DDBJ databases">
        <authorList>
            <person name="Dougan E. K."/>
            <person name="Rhodes N."/>
            <person name="Thang M."/>
            <person name="Chan C."/>
        </authorList>
    </citation>
    <scope>NUCLEOTIDE SEQUENCE</scope>
</reference>
<dbReference type="SUPFAM" id="SSF54197">
    <property type="entry name" value="HIT-like"/>
    <property type="match status" value="1"/>
</dbReference>